<protein>
    <submittedName>
        <fullName evidence="5">MGT family glycosyltransferase</fullName>
    </submittedName>
</protein>
<gene>
    <name evidence="5" type="ORF">J2Z22_002946</name>
</gene>
<comment type="caution">
    <text evidence="5">The sequence shown here is derived from an EMBL/GenBank/DDBJ whole genome shotgun (WGS) entry which is preliminary data.</text>
</comment>
<evidence type="ECO:0000313" key="6">
    <source>
        <dbReference type="Proteomes" id="UP001248709"/>
    </source>
</evidence>
<dbReference type="NCBIfam" id="TIGR01426">
    <property type="entry name" value="MGT"/>
    <property type="match status" value="1"/>
</dbReference>
<dbReference type="Pfam" id="PF06722">
    <property type="entry name" value="EryCIII-like_C"/>
    <property type="match status" value="1"/>
</dbReference>
<proteinExistence type="inferred from homology"/>
<keyword evidence="6" id="KW-1185">Reference proteome</keyword>
<keyword evidence="3" id="KW-0808">Transferase</keyword>
<dbReference type="RefSeq" id="WP_025697782.1">
    <property type="nucleotide sequence ID" value="NZ_JAUSUY010000012.1"/>
</dbReference>
<accession>A0ABU3H988</accession>
<name>A0ABU3H988_9BACL</name>
<dbReference type="InterPro" id="IPR050271">
    <property type="entry name" value="UDP-glycosyltransferase"/>
</dbReference>
<dbReference type="EMBL" id="JAUSUY010000012">
    <property type="protein sequence ID" value="MDT3427383.1"/>
    <property type="molecule type" value="Genomic_DNA"/>
</dbReference>
<dbReference type="Proteomes" id="UP001248709">
    <property type="component" value="Unassembled WGS sequence"/>
</dbReference>
<sequence length="407" mass="46264">MSKVLFLSVPAHGHVNPTLGLVHELIHQGEEITYFCSEDFKEKIENTGAEFKSYKVESPLFNRKNNSPQNMGIESLFDNINEMLKVSDKMIEDVLQQIQDRHFDYIMYTAMYPFGNAIAQILNLPSVSSFAVFATPRELMALHKEFNSEEVLKNHPAVETYKQVAKQLKEVYNVDMPGNPMGLFFNKGDLNIAYTSKYFVSHPEYYDDSFLFIGPPIFDRKENVEFPFEQLEGKRVIYISLGTVFNTDTRLYELFFKTFADTDAVVVMTAYNVDLSGLKIPGNFIVRNYVPQSEILKYTDVAITHAGMNSTNDLLYNNVPFVAIPIGADQPYMAGRSAELGAAISLDKDNLTPELLKSSVEQVLNDPSYVENSQKISDSFRQAGGYKKAVEEIFKFTHRQRSSISFH</sequence>
<dbReference type="InterPro" id="IPR002213">
    <property type="entry name" value="UDP_glucos_trans"/>
</dbReference>
<evidence type="ECO:0000313" key="5">
    <source>
        <dbReference type="EMBL" id="MDT3427383.1"/>
    </source>
</evidence>
<evidence type="ECO:0000256" key="3">
    <source>
        <dbReference type="ARBA" id="ARBA00022679"/>
    </source>
</evidence>
<dbReference type="InterPro" id="IPR006326">
    <property type="entry name" value="UDPGT_MGT-like"/>
</dbReference>
<evidence type="ECO:0000256" key="1">
    <source>
        <dbReference type="ARBA" id="ARBA00009995"/>
    </source>
</evidence>
<dbReference type="Gene3D" id="3.40.50.2000">
    <property type="entry name" value="Glycogen Phosphorylase B"/>
    <property type="match status" value="2"/>
</dbReference>
<reference evidence="5 6" key="1">
    <citation type="submission" date="2023-07" db="EMBL/GenBank/DDBJ databases">
        <title>Genomic Encyclopedia of Type Strains, Phase IV (KMG-IV): sequencing the most valuable type-strain genomes for metagenomic binning, comparative biology and taxonomic classification.</title>
        <authorList>
            <person name="Goeker M."/>
        </authorList>
    </citation>
    <scope>NUCLEOTIDE SEQUENCE [LARGE SCALE GENOMIC DNA]</scope>
    <source>
        <strain evidence="5 6">T98</strain>
    </source>
</reference>
<evidence type="ECO:0000256" key="2">
    <source>
        <dbReference type="ARBA" id="ARBA00022676"/>
    </source>
</evidence>
<organism evidence="5 6">
    <name type="scientific">Paenibacillus forsythiae</name>
    <dbReference type="NCBI Taxonomy" id="365616"/>
    <lineage>
        <taxon>Bacteria</taxon>
        <taxon>Bacillati</taxon>
        <taxon>Bacillota</taxon>
        <taxon>Bacilli</taxon>
        <taxon>Bacillales</taxon>
        <taxon>Paenibacillaceae</taxon>
        <taxon>Paenibacillus</taxon>
    </lineage>
</organism>
<dbReference type="PANTHER" id="PTHR48043:SF145">
    <property type="entry name" value="FI06409P-RELATED"/>
    <property type="match status" value="1"/>
</dbReference>
<dbReference type="PANTHER" id="PTHR48043">
    <property type="entry name" value="EG:EG0003.4 PROTEIN-RELATED"/>
    <property type="match status" value="1"/>
</dbReference>
<dbReference type="InterPro" id="IPR010610">
    <property type="entry name" value="EryCIII-like_C"/>
</dbReference>
<feature type="domain" description="Erythromycin biosynthesis protein CIII-like C-terminal" evidence="4">
    <location>
        <begin position="258"/>
        <end position="378"/>
    </location>
</feature>
<dbReference type="SUPFAM" id="SSF53756">
    <property type="entry name" value="UDP-Glycosyltransferase/glycogen phosphorylase"/>
    <property type="match status" value="1"/>
</dbReference>
<comment type="similarity">
    <text evidence="1">Belongs to the UDP-glycosyltransferase family.</text>
</comment>
<evidence type="ECO:0000259" key="4">
    <source>
        <dbReference type="Pfam" id="PF06722"/>
    </source>
</evidence>
<keyword evidence="2" id="KW-0328">Glycosyltransferase</keyword>
<dbReference type="CDD" id="cd03784">
    <property type="entry name" value="GT1_Gtf-like"/>
    <property type="match status" value="1"/>
</dbReference>